<protein>
    <submittedName>
        <fullName evidence="2">BQ2448_801 protein</fullName>
    </submittedName>
</protein>
<keyword evidence="3" id="KW-1185">Reference proteome</keyword>
<name>A0A238F3E1_9BASI</name>
<evidence type="ECO:0000256" key="1">
    <source>
        <dbReference type="SAM" id="MobiDB-lite"/>
    </source>
</evidence>
<feature type="compositionally biased region" description="Low complexity" evidence="1">
    <location>
        <begin position="183"/>
        <end position="193"/>
    </location>
</feature>
<evidence type="ECO:0000313" key="3">
    <source>
        <dbReference type="Proteomes" id="UP000198372"/>
    </source>
</evidence>
<feature type="compositionally biased region" description="Low complexity" evidence="1">
    <location>
        <begin position="77"/>
        <end position="91"/>
    </location>
</feature>
<organism evidence="2 3">
    <name type="scientific">Microbotryum intermedium</name>
    <dbReference type="NCBI Taxonomy" id="269621"/>
    <lineage>
        <taxon>Eukaryota</taxon>
        <taxon>Fungi</taxon>
        <taxon>Dikarya</taxon>
        <taxon>Basidiomycota</taxon>
        <taxon>Pucciniomycotina</taxon>
        <taxon>Microbotryomycetes</taxon>
        <taxon>Microbotryales</taxon>
        <taxon>Microbotryaceae</taxon>
        <taxon>Microbotryum</taxon>
    </lineage>
</organism>
<feature type="region of interest" description="Disordered" evidence="1">
    <location>
        <begin position="146"/>
        <end position="305"/>
    </location>
</feature>
<gene>
    <name evidence="2" type="ORF">BQ2448_801</name>
</gene>
<proteinExistence type="predicted"/>
<feature type="region of interest" description="Disordered" evidence="1">
    <location>
        <begin position="1"/>
        <end position="123"/>
    </location>
</feature>
<dbReference type="AlphaFoldDB" id="A0A238F3E1"/>
<feature type="compositionally biased region" description="Low complexity" evidence="1">
    <location>
        <begin position="467"/>
        <end position="479"/>
    </location>
</feature>
<accession>A0A238F3E1</accession>
<feature type="compositionally biased region" description="Polar residues" evidence="1">
    <location>
        <begin position="146"/>
        <end position="160"/>
    </location>
</feature>
<reference evidence="3" key="1">
    <citation type="submission" date="2016-09" db="EMBL/GenBank/DDBJ databases">
        <authorList>
            <person name="Jeantristanb JTB J.-T."/>
            <person name="Ricardo R."/>
        </authorList>
    </citation>
    <scope>NUCLEOTIDE SEQUENCE [LARGE SCALE GENOMIC DNA]</scope>
</reference>
<feature type="compositionally biased region" description="Low complexity" evidence="1">
    <location>
        <begin position="252"/>
        <end position="263"/>
    </location>
</feature>
<feature type="region of interest" description="Disordered" evidence="1">
    <location>
        <begin position="457"/>
        <end position="479"/>
    </location>
</feature>
<sequence>MSSGTHPPTSSSSSPGTNVFGSLPKAGFLRRGSNKKTPAPAPVLALKTPTPPLHQAESEPIANSSHRFDTHKNPIPTSTLTSTMTTSTSRTNENEDPLYGPNPPASIAHSNSSGSLAPFGDSRAVSVGSSSIALVEHDLTRRGSVVSNASSSLQPNSGLTQAFGPGGGSSTSGAHFRNPNRNSLSSFASSSGGSPRGTASLFSNSTTIGDLSTASMPLLPQGGAPPPSHSSQTANSSATGSQMSFAGRRDSLSATSDSSSVHSYPPRPRTGASSESDQGRSSFGQWPSTNSTDLGPSDRIRHTSSSDTWSNGFSFYNSVVGRRGSANSLGTGSNYGGYGLTSTGVPGASPSSKIHSPHSIINYALSSNRAATSSSPQSSYINPLAPLRKRLARALAFPRRGNGFEVQLVLELIDALEHCVEEGSRRRRLSLPTLNHAGIETEIAPHKLVRADPDDFEHVEQEGGGADTPTAGTTTTAPAPSTSLEALFEEVQVLIKELVEIASDARKCLVAGRYGPLSLLPAGVTTSSSASKPSKLDPSALANALIDPGTLDWWPRRLSRDLRALLDDVGFAAVLRRRRQGGGRGVGENGTASATLASSRLSFRGRSAFGFDDLRESGEEDWETDESLNQALTVVVESLQNRQDGASVVGSKNGAWEGENGAKIPGRIGLGVVMLEVGLAGEDVERKEKLLVEGQRRWDSWKKSQEAD</sequence>
<feature type="compositionally biased region" description="Polar residues" evidence="1">
    <location>
        <begin position="200"/>
        <end position="215"/>
    </location>
</feature>
<feature type="compositionally biased region" description="Low complexity" evidence="1">
    <location>
        <begin position="1"/>
        <end position="17"/>
    </location>
</feature>
<evidence type="ECO:0000313" key="2">
    <source>
        <dbReference type="EMBL" id="SCV68680.1"/>
    </source>
</evidence>
<feature type="compositionally biased region" description="Polar residues" evidence="1">
    <location>
        <begin position="271"/>
        <end position="294"/>
    </location>
</feature>
<feature type="compositionally biased region" description="Polar residues" evidence="1">
    <location>
        <begin position="229"/>
        <end position="244"/>
    </location>
</feature>
<dbReference type="EMBL" id="FMSP01000003">
    <property type="protein sequence ID" value="SCV68680.1"/>
    <property type="molecule type" value="Genomic_DNA"/>
</dbReference>
<dbReference type="Proteomes" id="UP000198372">
    <property type="component" value="Unassembled WGS sequence"/>
</dbReference>
<dbReference type="OrthoDB" id="10393878at2759"/>